<dbReference type="Gene3D" id="3.30.70.60">
    <property type="match status" value="1"/>
</dbReference>
<keyword evidence="2" id="KW-1133">Transmembrane helix</keyword>
<sequence>MKRTTLAFGFLGVFFVTLLWWMLVIGPQNSDVDRANQELQAEEDSTLTLQTRLARLKEIKANEVSYQFAIGAMQSSIPEEPEQAAFISDINFLADSTGVRISQVSLAPPAPSLSETETPVFEVAVSVMVTGQYFEVLGFLYGIEAMDRLVRTDSITLSPIETVDESGDGGEDGSGDTTVKQRRPVSELTIDLNLRLFTRTGVLVKLIDEAVTDGTTAADSNTVDDGASQVVGE</sequence>
<evidence type="ECO:0000256" key="1">
    <source>
        <dbReference type="SAM" id="MobiDB-lite"/>
    </source>
</evidence>
<dbReference type="EMBL" id="UOEK01000610">
    <property type="protein sequence ID" value="VAW09588.1"/>
    <property type="molecule type" value="Genomic_DNA"/>
</dbReference>
<dbReference type="Pfam" id="PF04350">
    <property type="entry name" value="PilO"/>
    <property type="match status" value="1"/>
</dbReference>
<evidence type="ECO:0000313" key="3">
    <source>
        <dbReference type="EMBL" id="VAW09588.1"/>
    </source>
</evidence>
<keyword evidence="2" id="KW-0472">Membrane</keyword>
<reference evidence="3" key="1">
    <citation type="submission" date="2018-06" db="EMBL/GenBank/DDBJ databases">
        <authorList>
            <person name="Zhirakovskaya E."/>
        </authorList>
    </citation>
    <scope>NUCLEOTIDE SEQUENCE</scope>
</reference>
<dbReference type="GO" id="GO:0043107">
    <property type="term" value="P:type IV pilus-dependent motility"/>
    <property type="evidence" value="ECO:0007669"/>
    <property type="project" value="InterPro"/>
</dbReference>
<organism evidence="3">
    <name type="scientific">hydrothermal vent metagenome</name>
    <dbReference type="NCBI Taxonomy" id="652676"/>
    <lineage>
        <taxon>unclassified sequences</taxon>
        <taxon>metagenomes</taxon>
        <taxon>ecological metagenomes</taxon>
    </lineage>
</organism>
<feature type="transmembrane region" description="Helical" evidence="2">
    <location>
        <begin position="6"/>
        <end position="25"/>
    </location>
</feature>
<dbReference type="GO" id="GO:0043683">
    <property type="term" value="P:type IV pilus assembly"/>
    <property type="evidence" value="ECO:0007669"/>
    <property type="project" value="InterPro"/>
</dbReference>
<proteinExistence type="predicted"/>
<evidence type="ECO:0008006" key="4">
    <source>
        <dbReference type="Google" id="ProtNLM"/>
    </source>
</evidence>
<protein>
    <recommendedName>
        <fullName evidence="4">Type IV pilus biogenesis protein PilO</fullName>
    </recommendedName>
</protein>
<dbReference type="InterPro" id="IPR014717">
    <property type="entry name" value="Transl_elong_EF1B/ribsomal_bS6"/>
</dbReference>
<dbReference type="PANTHER" id="PTHR39555">
    <property type="entry name" value="FIMBRIAL ASSEMBLY PROTEIN PILO-LIKE PROTEIN-RELATED"/>
    <property type="match status" value="1"/>
</dbReference>
<accession>A0A3B0SVP0</accession>
<name>A0A3B0SVP0_9ZZZZ</name>
<dbReference type="InterPro" id="IPR007445">
    <property type="entry name" value="PilO"/>
</dbReference>
<feature type="compositionally biased region" description="Acidic residues" evidence="1">
    <location>
        <begin position="162"/>
        <end position="174"/>
    </location>
</feature>
<keyword evidence="2" id="KW-0812">Transmembrane</keyword>
<dbReference type="PANTHER" id="PTHR39555:SF1">
    <property type="entry name" value="TYPE IV PILUS INNER MEMBRANE COMPONENT PILO"/>
    <property type="match status" value="1"/>
</dbReference>
<feature type="region of interest" description="Disordered" evidence="1">
    <location>
        <begin position="160"/>
        <end position="182"/>
    </location>
</feature>
<dbReference type="AlphaFoldDB" id="A0A3B0SVP0"/>
<gene>
    <name evidence="3" type="ORF">MNBD_ACTINO02-1766</name>
</gene>
<evidence type="ECO:0000256" key="2">
    <source>
        <dbReference type="SAM" id="Phobius"/>
    </source>
</evidence>